<accession>A0A1Y5PPZ5</accession>
<dbReference type="KEGG" id="sphu:SPPYR_0959"/>
<protein>
    <submittedName>
        <fullName evidence="1">Putative Tryptophan halogenase</fullName>
    </submittedName>
</protein>
<dbReference type="InterPro" id="IPR006905">
    <property type="entry name" value="Flavin_halogenase"/>
</dbReference>
<dbReference type="EMBL" id="LT598653">
    <property type="protein sequence ID" value="SBV32079.1"/>
    <property type="molecule type" value="Genomic_DNA"/>
</dbReference>
<dbReference type="GO" id="GO:0004497">
    <property type="term" value="F:monooxygenase activity"/>
    <property type="evidence" value="ECO:0007669"/>
    <property type="project" value="InterPro"/>
</dbReference>
<organism evidence="1">
    <name type="scientific">uncultured Sphingopyxis sp</name>
    <dbReference type="NCBI Taxonomy" id="310581"/>
    <lineage>
        <taxon>Bacteria</taxon>
        <taxon>Pseudomonadati</taxon>
        <taxon>Pseudomonadota</taxon>
        <taxon>Alphaproteobacteria</taxon>
        <taxon>Sphingomonadales</taxon>
        <taxon>Sphingomonadaceae</taxon>
        <taxon>Sphingopyxis</taxon>
        <taxon>environmental samples</taxon>
    </lineage>
</organism>
<dbReference type="AlphaFoldDB" id="A0A1Y5PPZ5"/>
<gene>
    <name evidence="1" type="ORF">SPPYR_0959</name>
</gene>
<dbReference type="Gene3D" id="3.50.50.60">
    <property type="entry name" value="FAD/NAD(P)-binding domain"/>
    <property type="match status" value="1"/>
</dbReference>
<proteinExistence type="predicted"/>
<reference evidence="1" key="1">
    <citation type="submission" date="2016-03" db="EMBL/GenBank/DDBJ databases">
        <authorList>
            <person name="Ploux O."/>
        </authorList>
    </citation>
    <scope>NUCLEOTIDE SEQUENCE</scope>
    <source>
        <strain evidence="1">UC10</strain>
    </source>
</reference>
<sequence>MPGARAVTHSVQRVVVFGGGVAAAMAALAVSRAYARLGTDIVWVDTGEAPAPHAALVAPPDLATFHRLLGIDEAALARHAAATVNMGQQFAGWSGGDDAFLHAYGDAGSAFASLPFVQHWTRARAAGLRVALEDFCLAAAAAKQGRTGAPRETATRQAVKAGWHLDAAGYAKLLRAACEQADIRIVPGAGAVPHKGGSRLDRIDLADGEQLGADLFIDTDGALVAALDGGAEARPGFCDRIIRASAPAFDPLPLYSRVAAHPAGWLTLIPLANRTAIEFAYDSASLSDAGAPAALAAALGRPADAAPPAALGAAARPRPWIGNVVAVGPGAGDAPPLDGAELLLLQLGIAQLVLLWPIDRAEMPEAAIYNEELAGTRARVADFTAQHFRLNARIGEPYWDAARAAPVSVELAAKIDLFAARGMFAHYNHEAHVEDSWALVMAGHGVTPRSFDPQALLTEDQALMAEFQRQLRAVASDVHAMESHADALRRMRE</sequence>
<dbReference type="SUPFAM" id="SSF51905">
    <property type="entry name" value="FAD/NAD(P)-binding domain"/>
    <property type="match status" value="1"/>
</dbReference>
<name>A0A1Y5PPZ5_9SPHN</name>
<dbReference type="Pfam" id="PF04820">
    <property type="entry name" value="Trp_halogenase"/>
    <property type="match status" value="1"/>
</dbReference>
<dbReference type="InterPro" id="IPR036188">
    <property type="entry name" value="FAD/NAD-bd_sf"/>
</dbReference>
<evidence type="ECO:0000313" key="1">
    <source>
        <dbReference type="EMBL" id="SBV32079.1"/>
    </source>
</evidence>